<dbReference type="PANTHER" id="PTHR30055">
    <property type="entry name" value="HTH-TYPE TRANSCRIPTIONAL REGULATOR RUTR"/>
    <property type="match status" value="1"/>
</dbReference>
<feature type="domain" description="HTH tetR-type" evidence="6">
    <location>
        <begin position="40"/>
        <end position="99"/>
    </location>
</feature>
<reference evidence="7 8" key="1">
    <citation type="submission" date="2022-03" db="EMBL/GenBank/DDBJ databases">
        <title>Sinomonas sp. isolated from a soil.</title>
        <authorList>
            <person name="Han J."/>
            <person name="Kim D.-U."/>
        </authorList>
    </citation>
    <scope>NUCLEOTIDE SEQUENCE [LARGE SCALE GENOMIC DNA]</scope>
    <source>
        <strain evidence="7 8">5-5</strain>
    </source>
</reference>
<dbReference type="SUPFAM" id="SSF46689">
    <property type="entry name" value="Homeodomain-like"/>
    <property type="match status" value="1"/>
</dbReference>
<dbReference type="RefSeq" id="WP_241053937.1">
    <property type="nucleotide sequence ID" value="NZ_JAKZBV010000001.1"/>
</dbReference>
<name>A0ABS9U1Q6_9MICC</name>
<keyword evidence="3" id="KW-0804">Transcription</keyword>
<evidence type="ECO:0000259" key="6">
    <source>
        <dbReference type="PROSITE" id="PS50977"/>
    </source>
</evidence>
<protein>
    <submittedName>
        <fullName evidence="7">TetR/AcrR family transcriptional regulator</fullName>
    </submittedName>
</protein>
<organism evidence="7 8">
    <name type="scientific">Sinomonas terrae</name>
    <dbReference type="NCBI Taxonomy" id="2908838"/>
    <lineage>
        <taxon>Bacteria</taxon>
        <taxon>Bacillati</taxon>
        <taxon>Actinomycetota</taxon>
        <taxon>Actinomycetes</taxon>
        <taxon>Micrococcales</taxon>
        <taxon>Micrococcaceae</taxon>
        <taxon>Sinomonas</taxon>
    </lineage>
</organism>
<sequence length="259" mass="27774">MNLPPADQSFERAVIAPPAHDDEPRPAVDGRAARWANHREERRRDLIRAARHAVHRLGPEAPMDDIAADAGTSKSVFYRYFGDKAGLQAAMGEVVLTRMQERIAEAARAAESPYEGLRAMVTAYLGMAASSPHVYEFVTRVPPGSQADAEAGAAFGNFFGAVGGMIEEPMRRLLSPGRQDTITFWPTAAMGLVRAAGERWLEAPDDQTKPTLDAMAGLIADWLYAGIATEAEESKAGPLAGTASPSNAPLHNGEKKGKP</sequence>
<evidence type="ECO:0000313" key="7">
    <source>
        <dbReference type="EMBL" id="MCH6470432.1"/>
    </source>
</evidence>
<dbReference type="Pfam" id="PF00440">
    <property type="entry name" value="TetR_N"/>
    <property type="match status" value="1"/>
</dbReference>
<dbReference type="Proteomes" id="UP001202922">
    <property type="component" value="Unassembled WGS sequence"/>
</dbReference>
<feature type="DNA-binding region" description="H-T-H motif" evidence="4">
    <location>
        <begin position="62"/>
        <end position="81"/>
    </location>
</feature>
<comment type="caution">
    <text evidence="7">The sequence shown here is derived from an EMBL/GenBank/DDBJ whole genome shotgun (WGS) entry which is preliminary data.</text>
</comment>
<dbReference type="EMBL" id="JAKZBV010000001">
    <property type="protein sequence ID" value="MCH6470432.1"/>
    <property type="molecule type" value="Genomic_DNA"/>
</dbReference>
<dbReference type="InterPro" id="IPR009057">
    <property type="entry name" value="Homeodomain-like_sf"/>
</dbReference>
<evidence type="ECO:0000256" key="4">
    <source>
        <dbReference type="PROSITE-ProRule" id="PRU00335"/>
    </source>
</evidence>
<evidence type="ECO:0000256" key="5">
    <source>
        <dbReference type="SAM" id="MobiDB-lite"/>
    </source>
</evidence>
<gene>
    <name evidence="7" type="ORF">L0M17_10655</name>
</gene>
<dbReference type="InterPro" id="IPR050109">
    <property type="entry name" value="HTH-type_TetR-like_transc_reg"/>
</dbReference>
<keyword evidence="1" id="KW-0805">Transcription regulation</keyword>
<evidence type="ECO:0000256" key="3">
    <source>
        <dbReference type="ARBA" id="ARBA00023163"/>
    </source>
</evidence>
<evidence type="ECO:0000313" key="8">
    <source>
        <dbReference type="Proteomes" id="UP001202922"/>
    </source>
</evidence>
<accession>A0ABS9U1Q6</accession>
<feature type="region of interest" description="Disordered" evidence="5">
    <location>
        <begin position="1"/>
        <end position="27"/>
    </location>
</feature>
<keyword evidence="8" id="KW-1185">Reference proteome</keyword>
<keyword evidence="2 4" id="KW-0238">DNA-binding</keyword>
<dbReference type="PROSITE" id="PS50977">
    <property type="entry name" value="HTH_TETR_2"/>
    <property type="match status" value="1"/>
</dbReference>
<dbReference type="InterPro" id="IPR001647">
    <property type="entry name" value="HTH_TetR"/>
</dbReference>
<evidence type="ECO:0000256" key="2">
    <source>
        <dbReference type="ARBA" id="ARBA00023125"/>
    </source>
</evidence>
<dbReference type="Gene3D" id="1.10.357.10">
    <property type="entry name" value="Tetracycline Repressor, domain 2"/>
    <property type="match status" value="1"/>
</dbReference>
<proteinExistence type="predicted"/>
<feature type="region of interest" description="Disordered" evidence="5">
    <location>
        <begin position="234"/>
        <end position="259"/>
    </location>
</feature>
<evidence type="ECO:0000256" key="1">
    <source>
        <dbReference type="ARBA" id="ARBA00023015"/>
    </source>
</evidence>
<dbReference type="PANTHER" id="PTHR30055:SF234">
    <property type="entry name" value="HTH-TYPE TRANSCRIPTIONAL REGULATOR BETI"/>
    <property type="match status" value="1"/>
</dbReference>